<sequence>MDQATNGEKSDGGQHIHYSHDHPDHRHLYNSLEQQLQLHSDRRRRRRNRLLRCLSLPLTTVLRPGPSTVLGALVCLFLSSSGGIALAIVLIVRQQRRWRGESGVIAEYGDEDGNGDGDGDVSLACLARDLVLFAAAMALLYIALHMRGARWGVYGCCSASDDRTCGSSSGGDAGGNSHSSSGGGNKSNRSSTSGGGVSSTGGTGTLPTTITTTTSPKTAAAAAARLPPHICGEGENYLRTSALLVARLAIAVWVGALVASAIVISRAPDGRRIGAVPVLNLIPFLILSATIEKKHPAPFATAGFSKPSFLTCRISAFADDLEASAAGGDRDAADSEALLNMSISRRASIERAKQQTMKKNSSNNLPPPSPPQPSYNPGGWRSEWNDVAEQVGVSCRIPVSESDYSARVAEENGTGSGNNSNNVAPPAPTYITSCYSSSAYAAPPQNAPSSLLVPPPPLPPPVPLKLSKGGPVRGNINVQHNTDNRYEQKQKQAGHDPHNLDHHTHHHNFNPNPNPNPNYNHYNYNYHHNNGNNYIPKPPTYVPPPPPPPMPSTSIASGERRSGLSTVRYAARPDVAVQQPLRVFAPAPPAPADVYAPAYAPISIPAPDGGGGSAAGGNSSGNRLYAHNRPTTAFTSNTTTVGPPPPRPTTARTSGRVYTAFSPDTSRRITGAGAGAGADVDIGHGLDAGRTNQSVIAAAPPPPPPHTSTTTIGYESYGYSTMRPELTTGGETITTTTTTTATTDPATAAVSMLRNAQRAQKVRQQQRGHLVGLGILGNGRPERGEECDNDDSDDKDKAKWPEVKIPGAYRQAYSDIASIDGRDRDRVGTVTGASSRTVTVASARISNPTAPSQSRAAKDGICQHGDGEGLQQRDGLSTINTTVIAISVTGEKNNSR</sequence>
<feature type="compositionally biased region" description="Basic and acidic residues" evidence="1">
    <location>
        <begin position="8"/>
        <end position="24"/>
    </location>
</feature>
<feature type="compositionally biased region" description="Gly residues" evidence="1">
    <location>
        <begin position="193"/>
        <end position="204"/>
    </location>
</feature>
<organism evidence="3 4">
    <name type="scientific">Diatrype stigma</name>
    <dbReference type="NCBI Taxonomy" id="117547"/>
    <lineage>
        <taxon>Eukaryota</taxon>
        <taxon>Fungi</taxon>
        <taxon>Dikarya</taxon>
        <taxon>Ascomycota</taxon>
        <taxon>Pezizomycotina</taxon>
        <taxon>Sordariomycetes</taxon>
        <taxon>Xylariomycetidae</taxon>
        <taxon>Xylariales</taxon>
        <taxon>Diatrypaceae</taxon>
        <taxon>Diatrype</taxon>
    </lineage>
</organism>
<keyword evidence="2" id="KW-0812">Transmembrane</keyword>
<feature type="compositionally biased region" description="Low complexity" evidence="1">
    <location>
        <begin position="175"/>
        <end position="192"/>
    </location>
</feature>
<dbReference type="PANTHER" id="PTHR45725">
    <property type="entry name" value="FORMIN HOMOLOGY 2 FAMILY MEMBER"/>
    <property type="match status" value="1"/>
</dbReference>
<evidence type="ECO:0000256" key="2">
    <source>
        <dbReference type="SAM" id="Phobius"/>
    </source>
</evidence>
<feature type="compositionally biased region" description="Polar residues" evidence="1">
    <location>
        <begin position="845"/>
        <end position="855"/>
    </location>
</feature>
<dbReference type="AlphaFoldDB" id="A0AAN9YJX1"/>
<protein>
    <submittedName>
        <fullName evidence="3">Uncharacterized protein</fullName>
    </submittedName>
</protein>
<feature type="region of interest" description="Disordered" evidence="1">
    <location>
        <begin position="610"/>
        <end position="654"/>
    </location>
</feature>
<proteinExistence type="predicted"/>
<keyword evidence="2" id="KW-1133">Transmembrane helix</keyword>
<dbReference type="Proteomes" id="UP001320420">
    <property type="component" value="Unassembled WGS sequence"/>
</dbReference>
<feature type="region of interest" description="Disordered" evidence="1">
    <location>
        <begin position="1"/>
        <end position="24"/>
    </location>
</feature>
<dbReference type="PANTHER" id="PTHR45725:SF18">
    <property type="entry name" value="ORC1-LIKE AAA ATPASE DOMAIN-CONTAINING PROTEIN"/>
    <property type="match status" value="1"/>
</dbReference>
<feature type="compositionally biased region" description="Gly residues" evidence="1">
    <location>
        <begin position="610"/>
        <end position="619"/>
    </location>
</feature>
<feature type="region of interest" description="Disordered" evidence="1">
    <location>
        <begin position="486"/>
        <end position="515"/>
    </location>
</feature>
<comment type="caution">
    <text evidence="3">The sequence shown here is derived from an EMBL/GenBank/DDBJ whole genome shotgun (WGS) entry which is preliminary data.</text>
</comment>
<feature type="compositionally biased region" description="Basic and acidic residues" evidence="1">
    <location>
        <begin position="486"/>
        <end position="502"/>
    </location>
</feature>
<feature type="transmembrane region" description="Helical" evidence="2">
    <location>
        <begin position="244"/>
        <end position="264"/>
    </location>
</feature>
<evidence type="ECO:0000313" key="4">
    <source>
        <dbReference type="Proteomes" id="UP001320420"/>
    </source>
</evidence>
<feature type="region of interest" description="Disordered" evidence="1">
    <location>
        <begin position="845"/>
        <end position="873"/>
    </location>
</feature>
<keyword evidence="4" id="KW-1185">Reference proteome</keyword>
<evidence type="ECO:0000313" key="3">
    <source>
        <dbReference type="EMBL" id="KAK7745654.1"/>
    </source>
</evidence>
<keyword evidence="2" id="KW-0472">Membrane</keyword>
<feature type="region of interest" description="Disordered" evidence="1">
    <location>
        <begin position="773"/>
        <end position="799"/>
    </location>
</feature>
<gene>
    <name evidence="3" type="ORF">SLS62_009695</name>
</gene>
<feature type="region of interest" description="Disordered" evidence="1">
    <location>
        <begin position="350"/>
        <end position="382"/>
    </location>
</feature>
<feature type="transmembrane region" description="Helical" evidence="2">
    <location>
        <begin position="71"/>
        <end position="92"/>
    </location>
</feature>
<reference evidence="3 4" key="1">
    <citation type="submission" date="2024-02" db="EMBL/GenBank/DDBJ databases">
        <title>De novo assembly and annotation of 12 fungi associated with fruit tree decline syndrome in Ontario, Canada.</title>
        <authorList>
            <person name="Sulman M."/>
            <person name="Ellouze W."/>
            <person name="Ilyukhin E."/>
        </authorList>
    </citation>
    <scope>NUCLEOTIDE SEQUENCE [LARGE SCALE GENOMIC DNA]</scope>
    <source>
        <strain evidence="3 4">M11/M66-122</strain>
    </source>
</reference>
<accession>A0AAN9YJX1</accession>
<name>A0AAN9YJX1_9PEZI</name>
<evidence type="ECO:0000256" key="1">
    <source>
        <dbReference type="SAM" id="MobiDB-lite"/>
    </source>
</evidence>
<feature type="region of interest" description="Disordered" evidence="1">
    <location>
        <begin position="167"/>
        <end position="212"/>
    </location>
</feature>
<feature type="compositionally biased region" description="Pro residues" evidence="1">
    <location>
        <begin position="365"/>
        <end position="374"/>
    </location>
</feature>
<dbReference type="InterPro" id="IPR051425">
    <property type="entry name" value="Formin_Homology"/>
</dbReference>
<dbReference type="EMBL" id="JAKJXP020000106">
    <property type="protein sequence ID" value="KAK7745654.1"/>
    <property type="molecule type" value="Genomic_DNA"/>
</dbReference>